<accession>A0A8K0WXM2</accession>
<reference evidence="3" key="1">
    <citation type="journal article" date="2021" name="Nat. Commun.">
        <title>Genetic determinants of endophytism in the Arabidopsis root mycobiome.</title>
        <authorList>
            <person name="Mesny F."/>
            <person name="Miyauchi S."/>
            <person name="Thiergart T."/>
            <person name="Pickel B."/>
            <person name="Atanasova L."/>
            <person name="Karlsson M."/>
            <person name="Huettel B."/>
            <person name="Barry K.W."/>
            <person name="Haridas S."/>
            <person name="Chen C."/>
            <person name="Bauer D."/>
            <person name="Andreopoulos W."/>
            <person name="Pangilinan J."/>
            <person name="LaButti K."/>
            <person name="Riley R."/>
            <person name="Lipzen A."/>
            <person name="Clum A."/>
            <person name="Drula E."/>
            <person name="Henrissat B."/>
            <person name="Kohler A."/>
            <person name="Grigoriev I.V."/>
            <person name="Martin F.M."/>
            <person name="Hacquard S."/>
        </authorList>
    </citation>
    <scope>NUCLEOTIDE SEQUENCE</scope>
    <source>
        <strain evidence="3">MPI-CAGE-AT-0016</strain>
    </source>
</reference>
<sequence>MGLLELPSELLMAITQWLPSPATFVMVHPALREAAADRLYSDITFTWSRDDPTPRIRLLLRTLLERPELRQYVRTLNLKCDRLVLPVTTGEQPEAFQLEDTGLDIAEEQLVAEIQSLGFTKHELASGWASKIRLGNSDAVLALLVALTPNIRRLSLSPKWTVDLTYLGIVFKTALCPSHLTVGASKLPTYQDLTFVSLTPLFLEEHLFDAPEEDNILALFYLPGVEELGIPIASRSKMNWPYERPPKPTSLRSLEIHRLREQFLGPVLSVCSNLQSLHYRWLLHNGVDQPHSETPLDLTEMASNIASHCSCTLTTLRIDAATQLSPGYCDDPPLKFSGSLAPLKELTALEKLGLPWPFEVSVTYSSHVNSSDTKNSGGRLPNFSALSRPR</sequence>
<feature type="region of interest" description="Disordered" evidence="1">
    <location>
        <begin position="368"/>
        <end position="390"/>
    </location>
</feature>
<evidence type="ECO:0000259" key="2">
    <source>
        <dbReference type="Pfam" id="PF24969"/>
    </source>
</evidence>
<comment type="caution">
    <text evidence="3">The sequence shown here is derived from an EMBL/GenBank/DDBJ whole genome shotgun (WGS) entry which is preliminary data.</text>
</comment>
<dbReference type="InterPro" id="IPR056867">
    <property type="entry name" value="LRR_15"/>
</dbReference>
<feature type="domain" description="Leucine-rich repeat" evidence="2">
    <location>
        <begin position="58"/>
        <end position="354"/>
    </location>
</feature>
<dbReference type="Pfam" id="PF24969">
    <property type="entry name" value="LRR_15"/>
    <property type="match status" value="1"/>
</dbReference>
<evidence type="ECO:0000313" key="3">
    <source>
        <dbReference type="EMBL" id="KAH7347236.1"/>
    </source>
</evidence>
<dbReference type="Proteomes" id="UP000813385">
    <property type="component" value="Unassembled WGS sequence"/>
</dbReference>
<evidence type="ECO:0000313" key="4">
    <source>
        <dbReference type="Proteomes" id="UP000813385"/>
    </source>
</evidence>
<name>A0A8K0WXM2_9PEZI</name>
<dbReference type="AlphaFoldDB" id="A0A8K0WXM2"/>
<evidence type="ECO:0000256" key="1">
    <source>
        <dbReference type="SAM" id="MobiDB-lite"/>
    </source>
</evidence>
<proteinExistence type="predicted"/>
<protein>
    <recommendedName>
        <fullName evidence="2">Leucine-rich repeat domain-containing protein</fullName>
    </recommendedName>
</protein>
<dbReference type="EMBL" id="JAGPXD010000007">
    <property type="protein sequence ID" value="KAH7347236.1"/>
    <property type="molecule type" value="Genomic_DNA"/>
</dbReference>
<dbReference type="OrthoDB" id="4191831at2759"/>
<keyword evidence="4" id="KW-1185">Reference proteome</keyword>
<gene>
    <name evidence="3" type="ORF">B0T11DRAFT_343452</name>
</gene>
<organism evidence="3 4">
    <name type="scientific">Plectosphaerella cucumerina</name>
    <dbReference type="NCBI Taxonomy" id="40658"/>
    <lineage>
        <taxon>Eukaryota</taxon>
        <taxon>Fungi</taxon>
        <taxon>Dikarya</taxon>
        <taxon>Ascomycota</taxon>
        <taxon>Pezizomycotina</taxon>
        <taxon>Sordariomycetes</taxon>
        <taxon>Hypocreomycetidae</taxon>
        <taxon>Glomerellales</taxon>
        <taxon>Plectosphaerellaceae</taxon>
        <taxon>Plectosphaerella</taxon>
    </lineage>
</organism>